<feature type="region of interest" description="Alpha N-terminal domain (alpha-NTD)" evidence="11">
    <location>
        <begin position="1"/>
        <end position="229"/>
    </location>
</feature>
<dbReference type="Pfam" id="PF03118">
    <property type="entry name" value="RNA_pol_A_CTD"/>
    <property type="match status" value="1"/>
</dbReference>
<dbReference type="InterPro" id="IPR036603">
    <property type="entry name" value="RBP11-like"/>
</dbReference>
<comment type="caution">
    <text evidence="14">The sequence shown here is derived from an EMBL/GenBank/DDBJ whole genome shotgun (WGS) entry which is preliminary data.</text>
</comment>
<evidence type="ECO:0000313" key="15">
    <source>
        <dbReference type="Proteomes" id="UP000034749"/>
    </source>
</evidence>
<dbReference type="InterPro" id="IPR011260">
    <property type="entry name" value="RNAP_asu_C"/>
</dbReference>
<keyword evidence="6 11" id="KW-0548">Nucleotidyltransferase</keyword>
<evidence type="ECO:0000256" key="2">
    <source>
        <dbReference type="ARBA" id="ARBA00012418"/>
    </source>
</evidence>
<evidence type="ECO:0000256" key="9">
    <source>
        <dbReference type="ARBA" id="ARBA00033070"/>
    </source>
</evidence>
<dbReference type="InterPro" id="IPR011262">
    <property type="entry name" value="DNA-dir_RNA_pol_insert"/>
</dbReference>
<feature type="region of interest" description="Alpha C-terminal domain (alpha-CTD)" evidence="11">
    <location>
        <begin position="267"/>
        <end position="334"/>
    </location>
</feature>
<dbReference type="FunFam" id="2.170.120.12:FF:000001">
    <property type="entry name" value="DNA-directed RNA polymerase subunit alpha"/>
    <property type="match status" value="1"/>
</dbReference>
<dbReference type="GO" id="GO:0003899">
    <property type="term" value="F:DNA-directed RNA polymerase activity"/>
    <property type="evidence" value="ECO:0007669"/>
    <property type="project" value="UniProtKB-UniRule"/>
</dbReference>
<dbReference type="Gene3D" id="1.10.150.20">
    <property type="entry name" value="5' to 3' exonuclease, C-terminal subdomain"/>
    <property type="match status" value="1"/>
</dbReference>
<evidence type="ECO:0000256" key="7">
    <source>
        <dbReference type="ARBA" id="ARBA00023163"/>
    </source>
</evidence>
<reference evidence="14 15" key="1">
    <citation type="journal article" date="2015" name="Nature">
        <title>rRNA introns, odd ribosomes, and small enigmatic genomes across a large radiation of phyla.</title>
        <authorList>
            <person name="Brown C.T."/>
            <person name="Hug L.A."/>
            <person name="Thomas B.C."/>
            <person name="Sharon I."/>
            <person name="Castelle C.J."/>
            <person name="Singh A."/>
            <person name="Wilkins M.J."/>
            <person name="Williams K.H."/>
            <person name="Banfield J.F."/>
        </authorList>
    </citation>
    <scope>NUCLEOTIDE SEQUENCE [LARGE SCALE GENOMIC DNA]</scope>
</reference>
<dbReference type="InterPro" id="IPR011263">
    <property type="entry name" value="DNA-dir_RNA_pol_RpoA/D/Rpb3"/>
</dbReference>
<dbReference type="NCBIfam" id="NF003519">
    <property type="entry name" value="PRK05182.2-5"/>
    <property type="match status" value="1"/>
</dbReference>
<name>A0A0G0TWX9_9BACT</name>
<protein>
    <recommendedName>
        <fullName evidence="3 11">DNA-directed RNA polymerase subunit alpha</fullName>
        <shortName evidence="11">RNAP subunit alpha</shortName>
        <ecNumber evidence="2 11">2.7.7.6</ecNumber>
    </recommendedName>
    <alternativeName>
        <fullName evidence="9 11">RNA polymerase subunit alpha</fullName>
    </alternativeName>
    <alternativeName>
        <fullName evidence="8 11">Transcriptase subunit alpha</fullName>
    </alternativeName>
</protein>
<evidence type="ECO:0000313" key="14">
    <source>
        <dbReference type="EMBL" id="KKR79326.1"/>
    </source>
</evidence>
<sequence>MPEYKIIMPSKPRVVLEEENKGVFEIDGLYPGYGHTLGNSLRRIILSSLPGASIVSIKIDGVSHEFQTVDGIKEDMIVLILNLKKLRFKMASGEPQSVTLSVKGPKEITGADVKTTGQIEMLNPEQYIATITGKVNLNIEMRIEKGLGFIQKEAIQKEKVDIGTIAVDAIFTPIRRVSYEVENMRVGDKTNHNRLRILIETDGTLTPREALSQSIVIMINQLKAIVDFKEIETPMSEGVGVPTKSVGKDKKEDKEKEEKDTNSGEDFTDVLKTRTDSLDLSTRTLNALTAANIRTLGGLARKKREDLLEVEGIGEKGITEIKKVLGKFGLNLKE</sequence>
<keyword evidence="5 11" id="KW-0808">Transferase</keyword>
<feature type="region of interest" description="Disordered" evidence="12">
    <location>
        <begin position="237"/>
        <end position="267"/>
    </location>
</feature>
<comment type="function">
    <text evidence="11">DNA-dependent RNA polymerase catalyzes the transcription of DNA into RNA using the four ribonucleoside triphosphates as substrates.</text>
</comment>
<dbReference type="SUPFAM" id="SSF56553">
    <property type="entry name" value="Insert subdomain of RNA polymerase alpha subunit"/>
    <property type="match status" value="1"/>
</dbReference>
<evidence type="ECO:0000256" key="6">
    <source>
        <dbReference type="ARBA" id="ARBA00022695"/>
    </source>
</evidence>
<evidence type="ECO:0000256" key="11">
    <source>
        <dbReference type="HAMAP-Rule" id="MF_00059"/>
    </source>
</evidence>
<dbReference type="Pfam" id="PF01000">
    <property type="entry name" value="RNA_pol_A_bac"/>
    <property type="match status" value="1"/>
</dbReference>
<dbReference type="PATRIC" id="fig|1618734.3.peg.355"/>
<evidence type="ECO:0000256" key="5">
    <source>
        <dbReference type="ARBA" id="ARBA00022679"/>
    </source>
</evidence>
<accession>A0A0G0TWX9</accession>
<organism evidence="14 15">
    <name type="scientific">Candidatus Nomurabacteria bacterium GW2011_GWA2_40_9</name>
    <dbReference type="NCBI Taxonomy" id="1618734"/>
    <lineage>
        <taxon>Bacteria</taxon>
        <taxon>Candidatus Nomuraibacteriota</taxon>
    </lineage>
</organism>
<dbReference type="GO" id="GO:0046983">
    <property type="term" value="F:protein dimerization activity"/>
    <property type="evidence" value="ECO:0007669"/>
    <property type="project" value="InterPro"/>
</dbReference>
<dbReference type="GO" id="GO:0006351">
    <property type="term" value="P:DNA-templated transcription"/>
    <property type="evidence" value="ECO:0007669"/>
    <property type="project" value="UniProtKB-UniRule"/>
</dbReference>
<dbReference type="GO" id="GO:0000428">
    <property type="term" value="C:DNA-directed RNA polymerase complex"/>
    <property type="evidence" value="ECO:0007669"/>
    <property type="project" value="UniProtKB-KW"/>
</dbReference>
<evidence type="ECO:0000259" key="13">
    <source>
        <dbReference type="SMART" id="SM00662"/>
    </source>
</evidence>
<evidence type="ECO:0000256" key="8">
    <source>
        <dbReference type="ARBA" id="ARBA00032524"/>
    </source>
</evidence>
<comment type="similarity">
    <text evidence="1 11">Belongs to the RNA polymerase alpha chain family.</text>
</comment>
<evidence type="ECO:0000256" key="10">
    <source>
        <dbReference type="ARBA" id="ARBA00048552"/>
    </source>
</evidence>
<evidence type="ECO:0000256" key="12">
    <source>
        <dbReference type="SAM" id="MobiDB-lite"/>
    </source>
</evidence>
<gene>
    <name evidence="11" type="primary">rpoA</name>
    <name evidence="14" type="ORF">UU24_C0011G0006</name>
</gene>
<evidence type="ECO:0000256" key="1">
    <source>
        <dbReference type="ARBA" id="ARBA00007123"/>
    </source>
</evidence>
<dbReference type="Gene3D" id="3.30.1360.10">
    <property type="entry name" value="RNA polymerase, RBP11-like subunit"/>
    <property type="match status" value="1"/>
</dbReference>
<dbReference type="SUPFAM" id="SSF55257">
    <property type="entry name" value="RBP11-like subunits of RNA polymerase"/>
    <property type="match status" value="1"/>
</dbReference>
<comment type="subunit">
    <text evidence="11">Homodimer. The RNAP catalytic core consists of 2 alpha, 1 beta, 1 beta' and 1 omega subunit. When a sigma factor is associated with the core the holoenzyme is formed, which can initiate transcription.</text>
</comment>
<dbReference type="NCBIfam" id="TIGR02027">
    <property type="entry name" value="rpoA"/>
    <property type="match status" value="1"/>
</dbReference>
<feature type="domain" description="DNA-directed RNA polymerase RpoA/D/Rpb3-type" evidence="13">
    <location>
        <begin position="21"/>
        <end position="228"/>
    </location>
</feature>
<dbReference type="EMBL" id="LBZW01000011">
    <property type="protein sequence ID" value="KKR79326.1"/>
    <property type="molecule type" value="Genomic_DNA"/>
</dbReference>
<feature type="compositionally biased region" description="Basic and acidic residues" evidence="12">
    <location>
        <begin position="246"/>
        <end position="262"/>
    </location>
</feature>
<dbReference type="InterPro" id="IPR011773">
    <property type="entry name" value="DNA-dir_RpoA"/>
</dbReference>
<dbReference type="Proteomes" id="UP000034749">
    <property type="component" value="Unassembled WGS sequence"/>
</dbReference>
<dbReference type="AlphaFoldDB" id="A0A0G0TWX9"/>
<keyword evidence="4 11" id="KW-0240">DNA-directed RNA polymerase</keyword>
<dbReference type="GO" id="GO:0003677">
    <property type="term" value="F:DNA binding"/>
    <property type="evidence" value="ECO:0007669"/>
    <property type="project" value="UniProtKB-UniRule"/>
</dbReference>
<dbReference type="SMART" id="SM00662">
    <property type="entry name" value="RPOLD"/>
    <property type="match status" value="1"/>
</dbReference>
<dbReference type="SUPFAM" id="SSF47789">
    <property type="entry name" value="C-terminal domain of RNA polymerase alpha subunit"/>
    <property type="match status" value="1"/>
</dbReference>
<dbReference type="GO" id="GO:0005737">
    <property type="term" value="C:cytoplasm"/>
    <property type="evidence" value="ECO:0007669"/>
    <property type="project" value="UniProtKB-ARBA"/>
</dbReference>
<dbReference type="Pfam" id="PF01193">
    <property type="entry name" value="RNA_pol_L"/>
    <property type="match status" value="1"/>
</dbReference>
<dbReference type="HAMAP" id="MF_00059">
    <property type="entry name" value="RNApol_bact_RpoA"/>
    <property type="match status" value="1"/>
</dbReference>
<proteinExistence type="inferred from homology"/>
<comment type="catalytic activity">
    <reaction evidence="10 11">
        <text>RNA(n) + a ribonucleoside 5'-triphosphate = RNA(n+1) + diphosphate</text>
        <dbReference type="Rhea" id="RHEA:21248"/>
        <dbReference type="Rhea" id="RHEA-COMP:14527"/>
        <dbReference type="Rhea" id="RHEA-COMP:17342"/>
        <dbReference type="ChEBI" id="CHEBI:33019"/>
        <dbReference type="ChEBI" id="CHEBI:61557"/>
        <dbReference type="ChEBI" id="CHEBI:140395"/>
        <dbReference type="EC" id="2.7.7.6"/>
    </reaction>
</comment>
<dbReference type="InterPro" id="IPR036643">
    <property type="entry name" value="RNApol_insert_sf"/>
</dbReference>
<keyword evidence="7 11" id="KW-0804">Transcription</keyword>
<evidence type="ECO:0000256" key="3">
    <source>
        <dbReference type="ARBA" id="ARBA00015972"/>
    </source>
</evidence>
<dbReference type="Gene3D" id="2.170.120.12">
    <property type="entry name" value="DNA-directed RNA polymerase, insert domain"/>
    <property type="match status" value="1"/>
</dbReference>
<evidence type="ECO:0000256" key="4">
    <source>
        <dbReference type="ARBA" id="ARBA00022478"/>
    </source>
</evidence>
<dbReference type="EC" id="2.7.7.6" evidence="2 11"/>
<comment type="domain">
    <text evidence="11">The N-terminal domain is essential for RNAP assembly and basal transcription, whereas the C-terminal domain is involved in interaction with transcriptional regulators and with upstream promoter elements.</text>
</comment>
<dbReference type="CDD" id="cd06928">
    <property type="entry name" value="RNAP_alpha_NTD"/>
    <property type="match status" value="1"/>
</dbReference>